<evidence type="ECO:0000259" key="19">
    <source>
        <dbReference type="Pfam" id="PF03447"/>
    </source>
</evidence>
<dbReference type="UniPathway" id="UPA00050">
    <property type="reaction ID" value="UER00063"/>
</dbReference>
<dbReference type="Pfam" id="PF00742">
    <property type="entry name" value="Homoserine_dh"/>
    <property type="match status" value="1"/>
</dbReference>
<dbReference type="InterPro" id="IPR001342">
    <property type="entry name" value="HDH_cat"/>
</dbReference>
<sequence length="361" mass="39765">MKTINIVLFGVGNVGSTLINQILGLKKQLGENGELELNLPVVVNSSTAFFEKKGITPSWEANFKTFGVPYKLKDIIDYLKRHQLENLVAVDATASEELVAKYPFLIKNGFHIVAANKVANTLSTEFYLNLRKDLKKYNRQFFYETNVGAGLPVVETLKNLYASGEKVTKIRGVFSGSLSYIFNTFSESEKSFDTVLTEAGEKGFTEPDPRIDLSGKDVGRKLLILARELQLKKELSEIKIQDLVPVHLNGGSSLENFRNNQSDLNSGFQNLRSALQQDEVIRHIGELKVATGSLEVKLVNEKKTSPFGSLQHADASFEIYTESYGERPIVIQGAGAGAAVTARGVLSDILKLSGTIENSKN</sequence>
<name>H2BVY5_GILLR</name>
<evidence type="ECO:0000259" key="18">
    <source>
        <dbReference type="Pfam" id="PF00742"/>
    </source>
</evidence>
<proteinExistence type="inferred from homology"/>
<dbReference type="InterPro" id="IPR005106">
    <property type="entry name" value="Asp/hSer_DH_NAD-bd"/>
</dbReference>
<dbReference type="Gene3D" id="3.40.50.720">
    <property type="entry name" value="NAD(P)-binding Rossmann-like Domain"/>
    <property type="match status" value="1"/>
</dbReference>
<dbReference type="SUPFAM" id="SSF55347">
    <property type="entry name" value="Glyceraldehyde-3-phosphate dehydrogenase-like, C-terminal domain"/>
    <property type="match status" value="1"/>
</dbReference>
<accession>H2BVY5</accession>
<evidence type="ECO:0000256" key="11">
    <source>
        <dbReference type="ARBA" id="ARBA00048841"/>
    </source>
</evidence>
<dbReference type="PANTHER" id="PTHR43070">
    <property type="match status" value="1"/>
</dbReference>
<dbReference type="InterPro" id="IPR036291">
    <property type="entry name" value="NAD(P)-bd_dom_sf"/>
</dbReference>
<comment type="cofactor">
    <cofactor evidence="1">
        <name>a metal cation</name>
        <dbReference type="ChEBI" id="CHEBI:25213"/>
    </cofactor>
</comment>
<dbReference type="GO" id="GO:0009088">
    <property type="term" value="P:threonine biosynthetic process"/>
    <property type="evidence" value="ECO:0007669"/>
    <property type="project" value="UniProtKB-UniPathway"/>
</dbReference>
<feature type="binding site" evidence="15">
    <location>
        <position position="117"/>
    </location>
    <ligand>
        <name>NADPH</name>
        <dbReference type="ChEBI" id="CHEBI:57783"/>
    </ligand>
</feature>
<comment type="catalytic activity">
    <reaction evidence="12">
        <text>L-homoserine + NAD(+) = L-aspartate 4-semialdehyde + NADH + H(+)</text>
        <dbReference type="Rhea" id="RHEA:15757"/>
        <dbReference type="ChEBI" id="CHEBI:15378"/>
        <dbReference type="ChEBI" id="CHEBI:57476"/>
        <dbReference type="ChEBI" id="CHEBI:57540"/>
        <dbReference type="ChEBI" id="CHEBI:57945"/>
        <dbReference type="ChEBI" id="CHEBI:537519"/>
        <dbReference type="EC" id="1.1.1.3"/>
    </reaction>
    <physiologicalReaction direction="right-to-left" evidence="12">
        <dbReference type="Rhea" id="RHEA:15759"/>
    </physiologicalReaction>
</comment>
<dbReference type="InterPro" id="IPR019811">
    <property type="entry name" value="HDH_CS"/>
</dbReference>
<evidence type="ECO:0000256" key="12">
    <source>
        <dbReference type="ARBA" id="ARBA00049031"/>
    </source>
</evidence>
<dbReference type="eggNOG" id="COG0460">
    <property type="taxonomic scope" value="Bacteria"/>
</dbReference>
<dbReference type="FunFam" id="3.30.360.10:FF:000006">
    <property type="entry name" value="Bifunctional aspartokinase/homoserine dehydrogenase"/>
    <property type="match status" value="1"/>
</dbReference>
<evidence type="ECO:0000256" key="7">
    <source>
        <dbReference type="ARBA" id="ARBA00022697"/>
    </source>
</evidence>
<dbReference type="EMBL" id="JH594606">
    <property type="protein sequence ID" value="EHQ01868.1"/>
    <property type="molecule type" value="Genomic_DNA"/>
</dbReference>
<keyword evidence="9 13" id="KW-0560">Oxidoreductase</keyword>
<evidence type="ECO:0000256" key="6">
    <source>
        <dbReference type="ARBA" id="ARBA00022605"/>
    </source>
</evidence>
<evidence type="ECO:0000256" key="8">
    <source>
        <dbReference type="ARBA" id="ARBA00022857"/>
    </source>
</evidence>
<dbReference type="OrthoDB" id="9799110at2"/>
<gene>
    <name evidence="20" type="ORF">Gilli_1197</name>
</gene>
<dbReference type="Proteomes" id="UP000003844">
    <property type="component" value="Unassembled WGS sequence"/>
</dbReference>
<dbReference type="SUPFAM" id="SSF51735">
    <property type="entry name" value="NAD(P)-binding Rossmann-fold domains"/>
    <property type="match status" value="1"/>
</dbReference>
<dbReference type="Gene3D" id="3.30.360.10">
    <property type="entry name" value="Dihydrodipicolinate Reductase, domain 2"/>
    <property type="match status" value="1"/>
</dbReference>
<evidence type="ECO:0000256" key="9">
    <source>
        <dbReference type="ARBA" id="ARBA00023002"/>
    </source>
</evidence>
<keyword evidence="7 13" id="KW-0791">Threonine biosynthesis</keyword>
<dbReference type="InterPro" id="IPR022697">
    <property type="entry name" value="HDH_short"/>
</dbReference>
<feature type="active site" description="Proton donor" evidence="14">
    <location>
        <position position="221"/>
    </location>
</feature>
<evidence type="ECO:0000256" key="4">
    <source>
        <dbReference type="ARBA" id="ARBA00006753"/>
    </source>
</evidence>
<evidence type="ECO:0000256" key="13">
    <source>
        <dbReference type="PIRNR" id="PIRNR036497"/>
    </source>
</evidence>
<dbReference type="EC" id="1.1.1.3" evidence="5 13"/>
<comment type="similarity">
    <text evidence="4 13 17">Belongs to the homoserine dehydrogenase family.</text>
</comment>
<feature type="domain" description="Aspartate/homoserine dehydrogenase NAD-binding" evidence="19">
    <location>
        <begin position="10"/>
        <end position="144"/>
    </location>
</feature>
<evidence type="ECO:0000256" key="17">
    <source>
        <dbReference type="RuleBase" id="RU004171"/>
    </source>
</evidence>
<feature type="binding site" evidence="15">
    <location>
        <position position="93"/>
    </location>
    <ligand>
        <name>NADPH</name>
        <dbReference type="ChEBI" id="CHEBI:57783"/>
    </ligand>
</feature>
<dbReference type="PROSITE" id="PS01042">
    <property type="entry name" value="HOMOSER_DHGENASE"/>
    <property type="match status" value="1"/>
</dbReference>
<dbReference type="GO" id="GO:0009089">
    <property type="term" value="P:lysine biosynthetic process via diaminopimelate"/>
    <property type="evidence" value="ECO:0007669"/>
    <property type="project" value="UniProtKB-ARBA"/>
</dbReference>
<dbReference type="RefSeq" id="WP_006988185.1">
    <property type="nucleotide sequence ID" value="NZ_JH594606.1"/>
</dbReference>
<reference evidence="21" key="1">
    <citation type="journal article" date="2012" name="Stand. Genomic Sci.">
        <title>Genome sequence of the Antarctic rhodopsins-containing flavobacterium Gillisia limnaea type strain (R-8282(T)).</title>
        <authorList>
            <person name="Riedel T."/>
            <person name="Held B."/>
            <person name="Nolan M."/>
            <person name="Lucas S."/>
            <person name="Lapidus A."/>
            <person name="Tice H."/>
            <person name="Del Rio T.G."/>
            <person name="Cheng J.F."/>
            <person name="Han C."/>
            <person name="Tapia R."/>
            <person name="Goodwin L.A."/>
            <person name="Pitluck S."/>
            <person name="Liolios K."/>
            <person name="Mavromatis K."/>
            <person name="Pagani I."/>
            <person name="Ivanova N."/>
            <person name="Mikhailova N."/>
            <person name="Pati A."/>
            <person name="Chen A."/>
            <person name="Palaniappan K."/>
            <person name="Land M."/>
            <person name="Rohde M."/>
            <person name="Tindall B.J."/>
            <person name="Detter J.C."/>
            <person name="Goker M."/>
            <person name="Bristow J."/>
            <person name="Eisen J.A."/>
            <person name="Markowitz V."/>
            <person name="Hugenholtz P."/>
            <person name="Kyrpides N.C."/>
            <person name="Klenk H.P."/>
            <person name="Woyke T."/>
        </authorList>
    </citation>
    <scope>NUCLEOTIDE SEQUENCE [LARGE SCALE GENOMIC DNA]</scope>
    <source>
        <strain evidence="21">DSM 15749 / LMG 21470 / R-8282</strain>
    </source>
</reference>
<evidence type="ECO:0000256" key="15">
    <source>
        <dbReference type="PIRSR" id="PIRSR036497-2"/>
    </source>
</evidence>
<comment type="pathway">
    <text evidence="2 16">Amino-acid biosynthesis; L-threonine biosynthesis; L-threonine from L-aspartate: step 3/5.</text>
</comment>
<dbReference type="InterPro" id="IPR011147">
    <property type="entry name" value="Bifunc_Aspkin/hSer_DH"/>
</dbReference>
<evidence type="ECO:0000256" key="10">
    <source>
        <dbReference type="ARBA" id="ARBA00023167"/>
    </source>
</evidence>
<evidence type="ECO:0000256" key="5">
    <source>
        <dbReference type="ARBA" id="ARBA00013213"/>
    </source>
</evidence>
<evidence type="ECO:0000256" key="1">
    <source>
        <dbReference type="ARBA" id="ARBA00001920"/>
    </source>
</evidence>
<dbReference type="Pfam" id="PF03447">
    <property type="entry name" value="NAD_binding_3"/>
    <property type="match status" value="1"/>
</dbReference>
<dbReference type="GO" id="GO:0004412">
    <property type="term" value="F:homoserine dehydrogenase activity"/>
    <property type="evidence" value="ECO:0007669"/>
    <property type="project" value="UniProtKB-EC"/>
</dbReference>
<dbReference type="UniPathway" id="UPA00051">
    <property type="reaction ID" value="UER00465"/>
</dbReference>
<evidence type="ECO:0000256" key="2">
    <source>
        <dbReference type="ARBA" id="ARBA00005056"/>
    </source>
</evidence>
<comment type="pathway">
    <text evidence="3 16">Amino-acid biosynthesis; L-methionine biosynthesis via de novo pathway; L-homoserine from L-aspartate: step 3/3.</text>
</comment>
<evidence type="ECO:0000256" key="3">
    <source>
        <dbReference type="ARBA" id="ARBA00005062"/>
    </source>
</evidence>
<evidence type="ECO:0000313" key="21">
    <source>
        <dbReference type="Proteomes" id="UP000003844"/>
    </source>
</evidence>
<comment type="catalytic activity">
    <reaction evidence="11">
        <text>L-homoserine + NADP(+) = L-aspartate 4-semialdehyde + NADPH + H(+)</text>
        <dbReference type="Rhea" id="RHEA:15761"/>
        <dbReference type="ChEBI" id="CHEBI:15378"/>
        <dbReference type="ChEBI" id="CHEBI:57476"/>
        <dbReference type="ChEBI" id="CHEBI:57783"/>
        <dbReference type="ChEBI" id="CHEBI:58349"/>
        <dbReference type="ChEBI" id="CHEBI:537519"/>
        <dbReference type="EC" id="1.1.1.3"/>
    </reaction>
    <physiologicalReaction direction="right-to-left" evidence="11">
        <dbReference type="Rhea" id="RHEA:15763"/>
    </physiologicalReaction>
</comment>
<dbReference type="GO" id="GO:0050661">
    <property type="term" value="F:NADP binding"/>
    <property type="evidence" value="ECO:0007669"/>
    <property type="project" value="InterPro"/>
</dbReference>
<keyword evidence="21" id="KW-1185">Reference proteome</keyword>
<feature type="domain" description="Homoserine dehydrogenase catalytic" evidence="18">
    <location>
        <begin position="152"/>
        <end position="350"/>
    </location>
</feature>
<keyword evidence="8 13" id="KW-0521">NADP</keyword>
<feature type="binding site" evidence="15">
    <location>
        <begin position="10"/>
        <end position="15"/>
    </location>
    <ligand>
        <name>NADP(+)</name>
        <dbReference type="ChEBI" id="CHEBI:58349"/>
    </ligand>
</feature>
<evidence type="ECO:0000256" key="14">
    <source>
        <dbReference type="PIRSR" id="PIRSR036497-1"/>
    </source>
</evidence>
<dbReference type="STRING" id="865937.Gilli_1197"/>
<dbReference type="AlphaFoldDB" id="H2BVY5"/>
<feature type="binding site" evidence="15">
    <location>
        <position position="206"/>
    </location>
    <ligand>
        <name>L-homoserine</name>
        <dbReference type="ChEBI" id="CHEBI:57476"/>
    </ligand>
</feature>
<dbReference type="GO" id="GO:0009090">
    <property type="term" value="P:homoserine biosynthetic process"/>
    <property type="evidence" value="ECO:0007669"/>
    <property type="project" value="UniProtKB-ARBA"/>
</dbReference>
<protein>
    <recommendedName>
        <fullName evidence="5 13">Homoserine dehydrogenase</fullName>
        <shortName evidence="13">HDH</shortName>
        <ecNumber evidence="5 13">1.1.1.3</ecNumber>
    </recommendedName>
</protein>
<keyword evidence="10 13" id="KW-0486">Methionine biosynthesis</keyword>
<evidence type="ECO:0000313" key="20">
    <source>
        <dbReference type="EMBL" id="EHQ01868.1"/>
    </source>
</evidence>
<dbReference type="GO" id="GO:0009086">
    <property type="term" value="P:methionine biosynthetic process"/>
    <property type="evidence" value="ECO:0007669"/>
    <property type="project" value="UniProtKB-KW"/>
</dbReference>
<dbReference type="HOGENOM" id="CLU_009116_0_0_10"/>
<organism evidence="20 21">
    <name type="scientific">Gillisia limnaea (strain DSM 15749 / LMG 21470 / R-8282)</name>
    <dbReference type="NCBI Taxonomy" id="865937"/>
    <lineage>
        <taxon>Bacteria</taxon>
        <taxon>Pseudomonadati</taxon>
        <taxon>Bacteroidota</taxon>
        <taxon>Flavobacteriia</taxon>
        <taxon>Flavobacteriales</taxon>
        <taxon>Flavobacteriaceae</taxon>
        <taxon>Gillisia</taxon>
    </lineage>
</organism>
<keyword evidence="6 13" id="KW-0028">Amino-acid biosynthesis</keyword>
<dbReference type="PIRSF" id="PIRSF036497">
    <property type="entry name" value="HDH_short"/>
    <property type="match status" value="1"/>
</dbReference>
<dbReference type="PANTHER" id="PTHR43070:SF3">
    <property type="entry name" value="HOMOSERINE DEHYDROGENASE"/>
    <property type="match status" value="1"/>
</dbReference>
<evidence type="ECO:0000256" key="16">
    <source>
        <dbReference type="RuleBase" id="RU000579"/>
    </source>
</evidence>